<dbReference type="Proteomes" id="UP001198241">
    <property type="component" value="Unassembled WGS sequence"/>
</dbReference>
<accession>A0ABS8F1V8</accession>
<evidence type="ECO:0000313" key="1">
    <source>
        <dbReference type="EMBL" id="MCC2156438.1"/>
    </source>
</evidence>
<organism evidence="1 2">
    <name type="scientific">Veillonella fallax</name>
    <dbReference type="NCBI Taxonomy" id="2881272"/>
    <lineage>
        <taxon>Bacteria</taxon>
        <taxon>Bacillati</taxon>
        <taxon>Bacillota</taxon>
        <taxon>Negativicutes</taxon>
        <taxon>Veillonellales</taxon>
        <taxon>Veillonellaceae</taxon>
        <taxon>Veillonella</taxon>
    </lineage>
</organism>
<keyword evidence="2" id="KW-1185">Reference proteome</keyword>
<comment type="caution">
    <text evidence="1">The sequence shown here is derived from an EMBL/GenBank/DDBJ whole genome shotgun (WGS) entry which is preliminary data.</text>
</comment>
<evidence type="ECO:0000313" key="2">
    <source>
        <dbReference type="Proteomes" id="UP001198241"/>
    </source>
</evidence>
<sequence>MGNKIIYEKDYVTRFNLKTDTKFRSELIDFCLHGKNVFTDDEKAQGKAQFLAIGWSSVNVESGQYADFYNAVKLYVHSQHKRINPALNVFSYAEVNDLFWTRDMNGIYWICRVKDIAKVYLNKELDIGAILPVEAYEFGLEVPGQIKASFNRARGGIVQRLQYPAITEYSKFVFNKLSGKNYYDVNLNIADNVIANLPDFELEELVISYLQIVKGYYLLSNSIANKSTTVKIECQLISRDVNDVKKAVVQVKGPKAPALNALSFKDYENKGYYIYLYAPKVDNLEEMKNVIQITTEELQAFYKEYKAILPESITQFENLFNTGVSEKP</sequence>
<gene>
    <name evidence="1" type="ORF">LKD20_04670</name>
</gene>
<dbReference type="EMBL" id="JAJEQD010000007">
    <property type="protein sequence ID" value="MCC2156438.1"/>
    <property type="molecule type" value="Genomic_DNA"/>
</dbReference>
<reference evidence="1 2" key="1">
    <citation type="submission" date="2021-10" db="EMBL/GenBank/DDBJ databases">
        <title>Anaerobic single-cell dispensing facilitates the cultivation of human gut bacteria.</title>
        <authorList>
            <person name="Afrizal A."/>
        </authorList>
    </citation>
    <scope>NUCLEOTIDE SEQUENCE [LARGE SCALE GENOMIC DNA]</scope>
    <source>
        <strain evidence="1 2">CLA-AA-H247</strain>
    </source>
</reference>
<protein>
    <submittedName>
        <fullName evidence="1">Ribonuclease D</fullName>
    </submittedName>
</protein>
<proteinExistence type="predicted"/>
<name>A0ABS8F1V8_9FIRM</name>
<dbReference type="RefSeq" id="WP_227721026.1">
    <property type="nucleotide sequence ID" value="NZ_JAJEQD010000007.1"/>
</dbReference>